<proteinExistence type="predicted"/>
<name>A0A4Y2WCG6_ARAVE</name>
<dbReference type="AlphaFoldDB" id="A0A4Y2WCG6"/>
<comment type="caution">
    <text evidence="1">The sequence shown here is derived from an EMBL/GenBank/DDBJ whole genome shotgun (WGS) entry which is preliminary data.</text>
</comment>
<evidence type="ECO:0000313" key="2">
    <source>
        <dbReference type="Proteomes" id="UP000499080"/>
    </source>
</evidence>
<reference evidence="1 2" key="1">
    <citation type="journal article" date="2019" name="Sci. Rep.">
        <title>Orb-weaving spider Araneus ventricosus genome elucidates the spidroin gene catalogue.</title>
        <authorList>
            <person name="Kono N."/>
            <person name="Nakamura H."/>
            <person name="Ohtoshi R."/>
            <person name="Moran D.A.P."/>
            <person name="Shinohara A."/>
            <person name="Yoshida Y."/>
            <person name="Fujiwara M."/>
            <person name="Mori M."/>
            <person name="Tomita M."/>
            <person name="Arakawa K."/>
        </authorList>
    </citation>
    <scope>NUCLEOTIDE SEQUENCE [LARGE SCALE GENOMIC DNA]</scope>
</reference>
<accession>A0A4Y2WCG6</accession>
<protein>
    <submittedName>
        <fullName evidence="1">Uncharacterized protein</fullName>
    </submittedName>
</protein>
<evidence type="ECO:0000313" key="1">
    <source>
        <dbReference type="EMBL" id="GBO34631.1"/>
    </source>
</evidence>
<keyword evidence="2" id="KW-1185">Reference proteome</keyword>
<sequence length="81" mass="8714">MGALTHSSAKLLSSYTCCGASTPPKPSCCVRVIPMRCRTSRDEIAVARDDLLFLHPVGCPQDGEFFGVGVRRIWTASPSDS</sequence>
<organism evidence="1 2">
    <name type="scientific">Araneus ventricosus</name>
    <name type="common">Orbweaver spider</name>
    <name type="synonym">Epeira ventricosa</name>
    <dbReference type="NCBI Taxonomy" id="182803"/>
    <lineage>
        <taxon>Eukaryota</taxon>
        <taxon>Metazoa</taxon>
        <taxon>Ecdysozoa</taxon>
        <taxon>Arthropoda</taxon>
        <taxon>Chelicerata</taxon>
        <taxon>Arachnida</taxon>
        <taxon>Araneae</taxon>
        <taxon>Araneomorphae</taxon>
        <taxon>Entelegynae</taxon>
        <taxon>Araneoidea</taxon>
        <taxon>Araneidae</taxon>
        <taxon>Araneus</taxon>
    </lineage>
</organism>
<dbReference type="Proteomes" id="UP000499080">
    <property type="component" value="Unassembled WGS sequence"/>
</dbReference>
<dbReference type="EMBL" id="BGPR01058471">
    <property type="protein sequence ID" value="GBO34631.1"/>
    <property type="molecule type" value="Genomic_DNA"/>
</dbReference>
<gene>
    <name evidence="1" type="ORF">AVEN_246473_1</name>
</gene>